<keyword evidence="1" id="KW-1133">Transmembrane helix</keyword>
<dbReference type="AlphaFoldDB" id="A0A1R3S003"/>
<dbReference type="VEuPathDB" id="FungiDB:ASPCADRAFT_203919"/>
<keyword evidence="3" id="KW-1185">Reference proteome</keyword>
<reference evidence="3" key="1">
    <citation type="journal article" date="2017" name="Genome Biol.">
        <title>Comparative genomics reveals high biological diversity and specific adaptations in the industrially and medically important fungal genus Aspergillus.</title>
        <authorList>
            <person name="de Vries R.P."/>
            <person name="Riley R."/>
            <person name="Wiebenga A."/>
            <person name="Aguilar-Osorio G."/>
            <person name="Amillis S."/>
            <person name="Uchima C.A."/>
            <person name="Anderluh G."/>
            <person name="Asadollahi M."/>
            <person name="Askin M."/>
            <person name="Barry K."/>
            <person name="Battaglia E."/>
            <person name="Bayram O."/>
            <person name="Benocci T."/>
            <person name="Braus-Stromeyer S.A."/>
            <person name="Caldana C."/>
            <person name="Canovas D."/>
            <person name="Cerqueira G.C."/>
            <person name="Chen F."/>
            <person name="Chen W."/>
            <person name="Choi C."/>
            <person name="Clum A."/>
            <person name="Dos Santos R.A."/>
            <person name="Damasio A.R."/>
            <person name="Diallinas G."/>
            <person name="Emri T."/>
            <person name="Fekete E."/>
            <person name="Flipphi M."/>
            <person name="Freyberg S."/>
            <person name="Gallo A."/>
            <person name="Gournas C."/>
            <person name="Habgood R."/>
            <person name="Hainaut M."/>
            <person name="Harispe M.L."/>
            <person name="Henrissat B."/>
            <person name="Hilden K.S."/>
            <person name="Hope R."/>
            <person name="Hossain A."/>
            <person name="Karabika E."/>
            <person name="Karaffa L."/>
            <person name="Karanyi Z."/>
            <person name="Krasevec N."/>
            <person name="Kuo A."/>
            <person name="Kusch H."/>
            <person name="LaButti K."/>
            <person name="Lagendijk E.L."/>
            <person name="Lapidus A."/>
            <person name="Levasseur A."/>
            <person name="Lindquist E."/>
            <person name="Lipzen A."/>
            <person name="Logrieco A.F."/>
            <person name="MacCabe A."/>
            <person name="Maekelae M.R."/>
            <person name="Malavazi I."/>
            <person name="Melin P."/>
            <person name="Meyer V."/>
            <person name="Mielnichuk N."/>
            <person name="Miskei M."/>
            <person name="Molnar A.P."/>
            <person name="Mule G."/>
            <person name="Ngan C.Y."/>
            <person name="Orejas M."/>
            <person name="Orosz E."/>
            <person name="Ouedraogo J.P."/>
            <person name="Overkamp K.M."/>
            <person name="Park H.-S."/>
            <person name="Perrone G."/>
            <person name="Piumi F."/>
            <person name="Punt P.J."/>
            <person name="Ram A.F."/>
            <person name="Ramon A."/>
            <person name="Rauscher S."/>
            <person name="Record E."/>
            <person name="Riano-Pachon D.M."/>
            <person name="Robert V."/>
            <person name="Roehrig J."/>
            <person name="Ruller R."/>
            <person name="Salamov A."/>
            <person name="Salih N.S."/>
            <person name="Samson R.A."/>
            <person name="Sandor E."/>
            <person name="Sanguinetti M."/>
            <person name="Schuetze T."/>
            <person name="Sepcic K."/>
            <person name="Shelest E."/>
            <person name="Sherlock G."/>
            <person name="Sophianopoulou V."/>
            <person name="Squina F.M."/>
            <person name="Sun H."/>
            <person name="Susca A."/>
            <person name="Todd R.B."/>
            <person name="Tsang A."/>
            <person name="Unkles S.E."/>
            <person name="van de Wiele N."/>
            <person name="van Rossen-Uffink D."/>
            <person name="Oliveira J.V."/>
            <person name="Vesth T.C."/>
            <person name="Visser J."/>
            <person name="Yu J.-H."/>
            <person name="Zhou M."/>
            <person name="Andersen M.R."/>
            <person name="Archer D.B."/>
            <person name="Baker S.E."/>
            <person name="Benoit I."/>
            <person name="Brakhage A.A."/>
            <person name="Braus G.H."/>
            <person name="Fischer R."/>
            <person name="Frisvad J.C."/>
            <person name="Goldman G.H."/>
            <person name="Houbraken J."/>
            <person name="Oakley B."/>
            <person name="Pocsi I."/>
            <person name="Scazzocchio C."/>
            <person name="Seiboth B."/>
            <person name="vanKuyk P.A."/>
            <person name="Wortman J."/>
            <person name="Dyer P.S."/>
            <person name="Grigoriev I.V."/>
        </authorList>
    </citation>
    <scope>NUCLEOTIDE SEQUENCE [LARGE SCALE GENOMIC DNA]</scope>
    <source>
        <strain evidence="3">ITEM 5010</strain>
    </source>
</reference>
<accession>A0A1R3S003</accession>
<dbReference type="Proteomes" id="UP000188318">
    <property type="component" value="Unassembled WGS sequence"/>
</dbReference>
<feature type="transmembrane region" description="Helical" evidence="1">
    <location>
        <begin position="12"/>
        <end position="31"/>
    </location>
</feature>
<proteinExistence type="predicted"/>
<keyword evidence="1" id="KW-0812">Transmembrane</keyword>
<protein>
    <submittedName>
        <fullName evidence="2">Uncharacterized protein</fullName>
    </submittedName>
</protein>
<sequence>MLLYVYINGYLHLHRLSLVTAWPAFVPLLAFQSLIRTISSMNQPASTFLLRSNRSISAWLPRLYAVNLLAG</sequence>
<evidence type="ECO:0000313" key="3">
    <source>
        <dbReference type="Proteomes" id="UP000188318"/>
    </source>
</evidence>
<evidence type="ECO:0000256" key="1">
    <source>
        <dbReference type="SAM" id="Phobius"/>
    </source>
</evidence>
<keyword evidence="1" id="KW-0472">Membrane</keyword>
<organism evidence="2 3">
    <name type="scientific">Aspergillus carbonarius (strain ITEM 5010)</name>
    <dbReference type="NCBI Taxonomy" id="602072"/>
    <lineage>
        <taxon>Eukaryota</taxon>
        <taxon>Fungi</taxon>
        <taxon>Dikarya</taxon>
        <taxon>Ascomycota</taxon>
        <taxon>Pezizomycotina</taxon>
        <taxon>Eurotiomycetes</taxon>
        <taxon>Eurotiomycetidae</taxon>
        <taxon>Eurotiales</taxon>
        <taxon>Aspergillaceae</taxon>
        <taxon>Aspergillus</taxon>
        <taxon>Aspergillus subgen. Circumdati</taxon>
    </lineage>
</organism>
<evidence type="ECO:0000313" key="2">
    <source>
        <dbReference type="EMBL" id="OOG00031.1"/>
    </source>
</evidence>
<dbReference type="EMBL" id="KV907494">
    <property type="protein sequence ID" value="OOG00031.1"/>
    <property type="molecule type" value="Genomic_DNA"/>
</dbReference>
<name>A0A1R3S003_ASPC5</name>
<gene>
    <name evidence="2" type="ORF">ASPCADRAFT_203919</name>
</gene>